<feature type="domain" description="HYR" evidence="2">
    <location>
        <begin position="2073"/>
        <end position="2157"/>
    </location>
</feature>
<accession>A0AAE3XS22</accession>
<keyword evidence="1" id="KW-0677">Repeat</keyword>
<organism evidence="3 4">
    <name type="scientific">Aureibacter tunicatorum</name>
    <dbReference type="NCBI Taxonomy" id="866807"/>
    <lineage>
        <taxon>Bacteria</taxon>
        <taxon>Pseudomonadati</taxon>
        <taxon>Bacteroidota</taxon>
        <taxon>Cytophagia</taxon>
        <taxon>Cytophagales</taxon>
        <taxon>Persicobacteraceae</taxon>
        <taxon>Aureibacter</taxon>
    </lineage>
</organism>
<gene>
    <name evidence="3" type="ORF">HNQ88_004065</name>
</gene>
<evidence type="ECO:0000256" key="1">
    <source>
        <dbReference type="ARBA" id="ARBA00022737"/>
    </source>
</evidence>
<feature type="domain" description="HYR" evidence="2">
    <location>
        <begin position="2158"/>
        <end position="2237"/>
    </location>
</feature>
<dbReference type="Pfam" id="PF13585">
    <property type="entry name" value="CHU_C"/>
    <property type="match status" value="1"/>
</dbReference>
<name>A0AAE3XS22_9BACT</name>
<proteinExistence type="predicted"/>
<evidence type="ECO:0000313" key="3">
    <source>
        <dbReference type="EMBL" id="MDR6240989.1"/>
    </source>
</evidence>
<dbReference type="PANTHER" id="PTHR24273:SF32">
    <property type="entry name" value="HYALIN"/>
    <property type="match status" value="1"/>
</dbReference>
<dbReference type="SUPFAM" id="SSF63829">
    <property type="entry name" value="Calcium-dependent phosphotriesterase"/>
    <property type="match status" value="1"/>
</dbReference>
<reference evidence="3" key="1">
    <citation type="submission" date="2023-07" db="EMBL/GenBank/DDBJ databases">
        <title>Genomic Encyclopedia of Type Strains, Phase IV (KMG-IV): sequencing the most valuable type-strain genomes for metagenomic binning, comparative biology and taxonomic classification.</title>
        <authorList>
            <person name="Goeker M."/>
        </authorList>
    </citation>
    <scope>NUCLEOTIDE SEQUENCE</scope>
    <source>
        <strain evidence="3">DSM 26174</strain>
    </source>
</reference>
<dbReference type="NCBIfam" id="TIGR04131">
    <property type="entry name" value="Bac_Flav_CTERM"/>
    <property type="match status" value="1"/>
</dbReference>
<evidence type="ECO:0000313" key="4">
    <source>
        <dbReference type="Proteomes" id="UP001185092"/>
    </source>
</evidence>
<sequence length="3049" mass="328993">MFLRKLFISLFFLLQISYSLFGQGFEYPSGYTYCKPVSDLTVKCLITEGQNGSFTVSPSGQGVTVNSVTGDLTIHPNAVIQDYTVSYTYQKTTGEESIPFDGFDLTITNGDMCSGFGSQADEIYISNFGSSTSANNAVFKADIINGKAQLQKFIDYPISVENSTRPETREYDQGQIALGPISSNVRDRLYFLNEQDRMGYIDLRNNRFYAVGETVRPGLQLGFDIEGNLYFGATSYFSRSIARLDNYKITSTAYDFGRSLNTVSYGALYNNQWITSFNEGDVTFDQDGFMYVANVVNNNLSQIYKFKFNDATKNYESNERVDVSGQVVGLASPSDGCVYYLAKGARELRKVNGLNNCIQTVVGRQVVSVTERVEGAEFSFSKSSYCNSDGTTQRILAPNNAWGVITSSPSGLVWADISEGIVDLEASKDATYLITNSVNACGQSFVHSENLVIDGNPVYATLNLMLCDNDTAKLPNMIQDYDQKELLYDFLLYYNRNDAIAGGSSGRVDTSNIRPGALYYVRGEDKVSDCFTVLPSDVVSLPAPEILSITKHPDPVCEGTGVDLNTVRYTSNIVDQDELTKYFFEDQSLTIPVPDPTNVTVTGTYWMILEDNLTGCRSTAPAGVNVIINPIDQATFSYPDFCANEDGQPYLDSGTVQGGDFSFRLNGSTGPFVTQIGMTTIDRNTGIIMGAVQNIDYQIRYSTASNPVSVCPNEHLEVSTALEYPTSDFSYPLGSYCQSAENPRPTISGTTGGVFSYTALTGGMLVIDPRSGEVNLTASDLGKYTIEYNVSIGNCNSKSQVDLEIIESPKVKFEYSSSSYCQGRIINTVSPRFLEGGSAGLFTSTPAGLDIEESSGIITLKTSLAGNYVVTNTIPEQSGCPEASYSFQLSILQSPEITLQDIINYCPYDGGIDLADPSYYTGDLSEVTRRYFNNSHEIFPDPEGKVIVNAGMYIVDALGKNGCATVLATRVIQLAEPTITIRSLPEPKCLPESFDLTSLDIQIDFDTMIGGVVDYFESQSDAVMNINPVPDPTDVLGTLTGKYYYIRADNTNGCFNIDSVRLFSVPRDDASFSFDDYCESKPNGAYAIATPGGLFSFANSRLLTLGISGPTIDQVTGEITGGVGGDTYMVKYLTRNLPEDPSKGVCPSSMVVPVMCLENPLLVINNPDPVCGGGTVDLSDPSITAGSSPNIELSYYFLYSDADNKVNPLTESEYKNAPVGTYYIRAEFMDGCYSIKPVEVKSVGEPMISFAIEEDETCSNKAYKLIGVHAENYSSFAWTDDGDGALSDENTLSPTYTPVASDAGNVVNITLTLQPLQGCPSPVSKTFRLNIIGAPESDAGVTPVDVCNTSTSIDLIGVIANGNPMWTSNGTGSFDDPTSATTSYNFSNDDYVAKRVELTLTVESSSLRCEEAKSGKVVMLVDSLNARFSYPSSSFCTGAQNPTPTVVESGGEFTANSSDLSINASTGEIDLSASLAGTYIVTYSLTSSTVCPNASTSSTINIIQSPDASFSYAEGSYCRSHENILPSTGTIGVLSASPSGLVFVDASTGEIDLVNSSPNTYTITNSLSSGGCVAPPATFDLTVIDFPALVINDPDPICAGEYVDLTSPDITRGTPDISSLTFAYYLNERDAWLGSNIGTVPDPTQVTGGIYYIRATNINTNCSNVKPVNVIENELPMAVVVNPDPICEPNTVDLFLSVMTTDEVHFYPTLNDAESDTNMIPDADAMTVSISGTYYARVENSFGCFIVKPVVVRIVAKEDPGFNFNDFCFGEENKPTDIVTLGGTFSFVGTVAGGAMINPSTGQISNEEEGATYVVQYRTNGMCPDSSKVSVKVKNLDDAAFTYGRNCDGDPIVPAYVVLPGGAFSINDPTGSAQINSQTGEVTNYIVGNVFFVFYETDGAPSSECPNSSSEEELVLAKSDPSFYYPSFCADKPVPAIVTGDAGGTFEFVVMPGDGATIDETTGLISNARPGETYTVSYTSPQPCPDKMINQVRVLPIGDSSFDFPDFCAASGGMPSKVATPGGLFSFDSPPSEGEIIDPATGFISNAKENVIYRVRYTLEDAPTYCYSSTVVSTMAEPVFKSCPGDIVISDTDAGKCSAKVFWTPPTLSTACAGLRVTSNYSPGDEFPVGVTTVRYVAGIDPANPVAICEFNILVRDNTPPEIENCGVTMSFEADPVTLTYPIPDVAKATDNCGLLSVTQSPAAGTIVGLGTHVVEVEAEDIYGKKAMCEIYIQVFDPSVICPPSVDVEQSGANCQAPVPDITGVFMHENPLLIDVEQTPAAGDLISVGKSQIHVTGVNPSGNRVGCFVPLNVYSVPVAMCKPADVYLDENGKGVLDPLLLNNGSFDPCYDPSELVFSVSKSRFECSDRGSENVLLLVTNPSGKSTSCSGTVSVLDTISPIVITKNAKLYLDDNGMVLLATSQIDDGSFDNCSAQLNLTLSKNDFDCDDLGANNVELTAMDESGSSSSGSAVAYVFDTIAPKITCPPPVEFKVANDEIYLIDSLVKYLKPEDVRENCTLISLTQIPEYNTPINHGNNFVRLEGIDQSNNVGSCQTYIKLNLDSIDFETQKTYYVAEGSCTIVLPDIGQEVVDRNPGLTNVKQYPSPGEVFDIGSHRVILTGIDKNGLEFVFVIDVMVVDQNPPVARCRSKVEIYLNDKEVAMLAPAQVDSGSFDLCSSVNVSLSRDEFYCRDLGDNTVDLFVEDAYGNQSYCTSDVFVGLQGRDTLLITGCPVDTITVDNDLDQCGANVYWTEPVKTVSCVEVTSNYKSGDFFPVGVTKVEYDAKAGPYMRSCVFYVKVIDQQGPVITCPNNIKSCESFVNVPKPTIDDNCPVVEVKNSFNGTDDASGFYPVGDTTYVTWTVLDNQGKKDECVMTVAVAPEGKISLPASDTVRLGDEITLRPQASGVNRFEWSPSTYLNDPNIENPICKPDNTITYDLKAWWDGYSECSVYGKIEIVVEEALDIPDVFTPDGDGVNDTFEIIGAKNFPNAVLQIYNRFGDRIFHTTDILNDEWDGTRNGSDLPVATYYYVLDLNNQEGRVINGVVTIIR</sequence>
<dbReference type="PANTHER" id="PTHR24273">
    <property type="entry name" value="FI04643P-RELATED"/>
    <property type="match status" value="1"/>
</dbReference>
<dbReference type="PROSITE" id="PS50825">
    <property type="entry name" value="HYR"/>
    <property type="match status" value="2"/>
</dbReference>
<evidence type="ECO:0000259" key="2">
    <source>
        <dbReference type="PROSITE" id="PS50825"/>
    </source>
</evidence>
<protein>
    <submittedName>
        <fullName evidence="3">Gliding motility-associated-like protein</fullName>
    </submittedName>
</protein>
<dbReference type="EMBL" id="JAVDQD010000006">
    <property type="protein sequence ID" value="MDR6240989.1"/>
    <property type="molecule type" value="Genomic_DNA"/>
</dbReference>
<keyword evidence="4" id="KW-1185">Reference proteome</keyword>
<comment type="caution">
    <text evidence="3">The sequence shown here is derived from an EMBL/GenBank/DDBJ whole genome shotgun (WGS) entry which is preliminary data.</text>
</comment>
<dbReference type="Proteomes" id="UP001185092">
    <property type="component" value="Unassembled WGS sequence"/>
</dbReference>
<dbReference type="InterPro" id="IPR026341">
    <property type="entry name" value="T9SS_type_B"/>
</dbReference>
<dbReference type="Pfam" id="PF02494">
    <property type="entry name" value="HYR"/>
    <property type="match status" value="2"/>
</dbReference>
<dbReference type="InterPro" id="IPR003410">
    <property type="entry name" value="HYR_dom"/>
</dbReference>